<feature type="domain" description="Nuclear receptor" evidence="10">
    <location>
        <begin position="677"/>
        <end position="753"/>
    </location>
</feature>
<dbReference type="GO" id="GO:0030154">
    <property type="term" value="P:cell differentiation"/>
    <property type="evidence" value="ECO:0007669"/>
    <property type="project" value="TreeGrafter"/>
</dbReference>
<dbReference type="EMBL" id="UZAN01044904">
    <property type="protein sequence ID" value="VDP81705.1"/>
    <property type="molecule type" value="Genomic_DNA"/>
</dbReference>
<evidence type="ECO:0000256" key="5">
    <source>
        <dbReference type="ARBA" id="ARBA00023125"/>
    </source>
</evidence>
<feature type="region of interest" description="Disordered" evidence="9">
    <location>
        <begin position="1"/>
        <end position="46"/>
    </location>
</feature>
<dbReference type="CDD" id="cd07179">
    <property type="entry name" value="2DBD_NR_DBD2"/>
    <property type="match status" value="1"/>
</dbReference>
<keyword evidence="12" id="KW-1185">Reference proteome</keyword>
<dbReference type="PANTHER" id="PTHR24082:SF473">
    <property type="entry name" value="ECDYSONE-INDUCED PROTEIN 75B, ISOFORM B"/>
    <property type="match status" value="1"/>
</dbReference>
<evidence type="ECO:0000313" key="12">
    <source>
        <dbReference type="Proteomes" id="UP000272942"/>
    </source>
</evidence>
<reference evidence="13" key="1">
    <citation type="submission" date="2016-06" db="UniProtKB">
        <authorList>
            <consortium name="WormBaseParasite"/>
        </authorList>
    </citation>
    <scope>IDENTIFICATION</scope>
</reference>
<keyword evidence="7" id="KW-0675">Receptor</keyword>
<dbReference type="WBParaSite" id="ECPE_0000768201-mRNA-1">
    <property type="protein sequence ID" value="ECPE_0000768201-mRNA-1"/>
    <property type="gene ID" value="ECPE_0000768201"/>
</dbReference>
<evidence type="ECO:0000256" key="1">
    <source>
        <dbReference type="ARBA" id="ARBA00022723"/>
    </source>
</evidence>
<dbReference type="InterPro" id="IPR001628">
    <property type="entry name" value="Znf_hrmn_rcpt"/>
</dbReference>
<accession>A0A183AL31</accession>
<feature type="domain" description="Nuclear receptor" evidence="10">
    <location>
        <begin position="567"/>
        <end position="669"/>
    </location>
</feature>
<dbReference type="SMART" id="SM00399">
    <property type="entry name" value="ZnF_C4"/>
    <property type="match status" value="2"/>
</dbReference>
<dbReference type="Proteomes" id="UP000272942">
    <property type="component" value="Unassembled WGS sequence"/>
</dbReference>
<evidence type="ECO:0000259" key="10">
    <source>
        <dbReference type="PROSITE" id="PS51030"/>
    </source>
</evidence>
<evidence type="ECO:0000256" key="9">
    <source>
        <dbReference type="SAM" id="MobiDB-lite"/>
    </source>
</evidence>
<evidence type="ECO:0000313" key="13">
    <source>
        <dbReference type="WBParaSite" id="ECPE_0000768201-mRNA-1"/>
    </source>
</evidence>
<dbReference type="OrthoDB" id="5771769at2759"/>
<evidence type="ECO:0000256" key="2">
    <source>
        <dbReference type="ARBA" id="ARBA00022771"/>
    </source>
</evidence>
<name>A0A183AL31_9TREM</name>
<keyword evidence="3" id="KW-0862">Zinc</keyword>
<keyword evidence="5" id="KW-0238">DNA-binding</keyword>
<evidence type="ECO:0000256" key="8">
    <source>
        <dbReference type="ARBA" id="ARBA00023242"/>
    </source>
</evidence>
<dbReference type="PRINTS" id="PR00047">
    <property type="entry name" value="STROIDFINGER"/>
</dbReference>
<dbReference type="PROSITE" id="PS51030">
    <property type="entry name" value="NUCLEAR_REC_DBD_2"/>
    <property type="match status" value="2"/>
</dbReference>
<dbReference type="Pfam" id="PF00105">
    <property type="entry name" value="zf-C4"/>
    <property type="match status" value="3"/>
</dbReference>
<keyword evidence="1" id="KW-0479">Metal-binding</keyword>
<dbReference type="AlphaFoldDB" id="A0A183AL31"/>
<dbReference type="GO" id="GO:0000122">
    <property type="term" value="P:negative regulation of transcription by RNA polymerase II"/>
    <property type="evidence" value="ECO:0007669"/>
    <property type="project" value="TreeGrafter"/>
</dbReference>
<keyword evidence="4" id="KW-0805">Transcription regulation</keyword>
<dbReference type="SUPFAM" id="SSF57716">
    <property type="entry name" value="Glucocorticoid receptor-like (DNA-binding domain)"/>
    <property type="match status" value="3"/>
</dbReference>
<evidence type="ECO:0000256" key="7">
    <source>
        <dbReference type="ARBA" id="ARBA00023170"/>
    </source>
</evidence>
<dbReference type="InterPro" id="IPR013088">
    <property type="entry name" value="Znf_NHR/GATA"/>
</dbReference>
<reference evidence="11 12" key="2">
    <citation type="submission" date="2018-11" db="EMBL/GenBank/DDBJ databases">
        <authorList>
            <consortium name="Pathogen Informatics"/>
        </authorList>
    </citation>
    <scope>NUCLEOTIDE SEQUENCE [LARGE SCALE GENOMIC DNA]</scope>
    <source>
        <strain evidence="11 12">Egypt</strain>
    </source>
</reference>
<proteinExistence type="predicted"/>
<dbReference type="GO" id="GO:0009755">
    <property type="term" value="P:hormone-mediated signaling pathway"/>
    <property type="evidence" value="ECO:0007669"/>
    <property type="project" value="TreeGrafter"/>
</dbReference>
<evidence type="ECO:0000256" key="3">
    <source>
        <dbReference type="ARBA" id="ARBA00022833"/>
    </source>
</evidence>
<gene>
    <name evidence="11" type="ORF">ECPE_LOCUS7666</name>
</gene>
<dbReference type="InterPro" id="IPR050234">
    <property type="entry name" value="Nuclear_hormone_rcpt_NR1"/>
</dbReference>
<organism evidence="13">
    <name type="scientific">Echinostoma caproni</name>
    <dbReference type="NCBI Taxonomy" id="27848"/>
    <lineage>
        <taxon>Eukaryota</taxon>
        <taxon>Metazoa</taxon>
        <taxon>Spiralia</taxon>
        <taxon>Lophotrochozoa</taxon>
        <taxon>Platyhelminthes</taxon>
        <taxon>Trematoda</taxon>
        <taxon>Digenea</taxon>
        <taxon>Plagiorchiida</taxon>
        <taxon>Echinostomata</taxon>
        <taxon>Echinostomatoidea</taxon>
        <taxon>Echinostomatidae</taxon>
        <taxon>Echinostoma</taxon>
    </lineage>
</organism>
<dbReference type="GO" id="GO:0045944">
    <property type="term" value="P:positive regulation of transcription by RNA polymerase II"/>
    <property type="evidence" value="ECO:0007669"/>
    <property type="project" value="TreeGrafter"/>
</dbReference>
<protein>
    <submittedName>
        <fullName evidence="13">Nuclear receptor domain-containing protein</fullName>
    </submittedName>
</protein>
<dbReference type="GO" id="GO:0004879">
    <property type="term" value="F:nuclear receptor activity"/>
    <property type="evidence" value="ECO:0007669"/>
    <property type="project" value="TreeGrafter"/>
</dbReference>
<evidence type="ECO:0000256" key="6">
    <source>
        <dbReference type="ARBA" id="ARBA00023163"/>
    </source>
</evidence>
<keyword evidence="2" id="KW-0863">Zinc-finger</keyword>
<evidence type="ECO:0000256" key="4">
    <source>
        <dbReference type="ARBA" id="ARBA00023015"/>
    </source>
</evidence>
<dbReference type="GO" id="GO:0008270">
    <property type="term" value="F:zinc ion binding"/>
    <property type="evidence" value="ECO:0007669"/>
    <property type="project" value="UniProtKB-KW"/>
</dbReference>
<sequence>MSVPSGDNSCVGEYPCSSTPRVSHPHTLNHHSNGNQHHHHPQQQQHLGLLVCRPESNECPLTDSSSGQLPFHTNADGNTIATTSTVTTCNATVSSTSALSPSQDRGADNQGHLFYSSVPTCAAYASGGDSHFNRESEEDPTIVGKSNPGQPLSILPPSFQIKQENNLSPPTRSMSVHSLPGSLISPYQLGSTSATNTHSRLDPFILGKRELEDDSDVVRQDDSDLSHLSYSGNNHNVSLSQNPHTMGYVTCSSYDPHRSTVLSQSHLIGTCLLPDSSSHMSLFPGHNTTLSPLPLTVATCANTTNATQGPSGAAVHRTMMSGTHLDINSGALMHLDSPGSTTQHLTPFDASGGGGDAGFACLLPPSSTLSCTTTSSVTAITDLASKRASSHGNGMCINPGPCDLSAPNVPIGLSPRSKARRYSYPYEPIGLGKSFTKEFQLPGQDRSNHNCSSPGLFRVIGCNSGNNSNNSHHNNSGNVNNYHSAGLGSSSCAGDVGSTAMGVNGSGRTLSTPMSSCGGEDVHQSGSLMGEHMHDQKPYIPRDGDVALPGFSSPESAFYQYQNRMEGQRCQVCGELAAGFHHGAYVCEACKIELISSGAYPPSRLGFELRTDREEGKFFMRHSLTDTKPTNVCPTGGNCVVAKGSRGKCQICRYRKCLYVGMKMKDPDSQPELDISNIPCRVCGGRSSGFHFGALTCEGCKGFFRRTEGSAGSLVCVGGQNACTITPRSRNACKSCRFRRCIAAGMSKKEEEEEEG</sequence>
<keyword evidence="6" id="KW-0804">Transcription</keyword>
<dbReference type="Gene3D" id="3.30.50.10">
    <property type="entry name" value="Erythroid Transcription Factor GATA-1, subunit A"/>
    <property type="match status" value="2"/>
</dbReference>
<dbReference type="PANTHER" id="PTHR24082">
    <property type="entry name" value="NUCLEAR HORMONE RECEPTOR"/>
    <property type="match status" value="1"/>
</dbReference>
<evidence type="ECO:0000313" key="11">
    <source>
        <dbReference type="EMBL" id="VDP81705.1"/>
    </source>
</evidence>
<keyword evidence="8" id="KW-0539">Nucleus</keyword>
<dbReference type="GO" id="GO:0000978">
    <property type="term" value="F:RNA polymerase II cis-regulatory region sequence-specific DNA binding"/>
    <property type="evidence" value="ECO:0007669"/>
    <property type="project" value="TreeGrafter"/>
</dbReference>